<dbReference type="STRING" id="1859457.BET10_19165"/>
<dbReference type="GO" id="GO:0008236">
    <property type="term" value="F:serine-type peptidase activity"/>
    <property type="evidence" value="ECO:0007669"/>
    <property type="project" value="UniProtKB-KW"/>
</dbReference>
<dbReference type="PROSITE" id="PS51257">
    <property type="entry name" value="PROKAR_LIPOPROTEIN"/>
    <property type="match status" value="1"/>
</dbReference>
<sequence length="465" mass="49540">MKNNMNILSASLAACLLASANSYACLTNEIESNNTESSANSGVCSNTLVTGELSRNDVDWFSFEVTQTGTIDISLDHSSGDDFDWFLYQETGPAVASRETSQVPESGSYQATSTGTYYVKLTRYSGSGWYDLNVSFDENTTPPPPPSGSCNYGARPSKPGALKAYIAGNSADTCNVLTSGNGATLLMGGGTDVDAAFNQRVTPHVGTGADVVVLRTSGTDAYNDYLLALMNADSVETLIVDSISKANDPYVEWAIRSAEFVWFAGGDQSDYLNQWQGTAVQTAVQHVFDKGGVVGGTSAGMALMADSIYDPDGVLGAISSEVVTDYCHETLNFSSTFVSIPMLSNALTDTHFAERDRMGRAAVSLARHSSAHFNIAADEATSIYITADGSGVVDGSGSIYILKETAQTQRLALACGQAVEYQDILRVKLQSGDNYNVYSHTHTGSELMMSIDGNLTNFYLPTNPY</sequence>
<name>A0A1S1MR86_9GAMM</name>
<dbReference type="InterPro" id="IPR005320">
    <property type="entry name" value="Peptidase_S51"/>
</dbReference>
<dbReference type="OrthoDB" id="9799980at2"/>
<dbReference type="Pfam" id="PF03575">
    <property type="entry name" value="Peptidase_S51"/>
    <property type="match status" value="1"/>
</dbReference>
<proteinExistence type="inferred from homology"/>
<dbReference type="CDD" id="cd03145">
    <property type="entry name" value="GAT1_cyanophycinase"/>
    <property type="match status" value="1"/>
</dbReference>
<dbReference type="SUPFAM" id="SSF52317">
    <property type="entry name" value="Class I glutamine amidotransferase-like"/>
    <property type="match status" value="1"/>
</dbReference>
<feature type="chain" id="PRO_5010309448" evidence="5">
    <location>
        <begin position="25"/>
        <end position="465"/>
    </location>
</feature>
<evidence type="ECO:0000256" key="4">
    <source>
        <dbReference type="ARBA" id="ARBA00022825"/>
    </source>
</evidence>
<evidence type="ECO:0000313" key="8">
    <source>
        <dbReference type="Proteomes" id="UP000179786"/>
    </source>
</evidence>
<keyword evidence="3" id="KW-0378">Hydrolase</keyword>
<evidence type="ECO:0000259" key="6">
    <source>
        <dbReference type="Pfam" id="PF04151"/>
    </source>
</evidence>
<dbReference type="Gene3D" id="3.40.50.880">
    <property type="match status" value="1"/>
</dbReference>
<organism evidence="7 8">
    <name type="scientific">Pseudoalteromonas amylolytica</name>
    <dbReference type="NCBI Taxonomy" id="1859457"/>
    <lineage>
        <taxon>Bacteria</taxon>
        <taxon>Pseudomonadati</taxon>
        <taxon>Pseudomonadota</taxon>
        <taxon>Gammaproteobacteria</taxon>
        <taxon>Alteromonadales</taxon>
        <taxon>Pseudoalteromonadaceae</taxon>
        <taxon>Pseudoalteromonas</taxon>
    </lineage>
</organism>
<dbReference type="Proteomes" id="UP000179786">
    <property type="component" value="Unassembled WGS sequence"/>
</dbReference>
<dbReference type="SUPFAM" id="SSF89260">
    <property type="entry name" value="Collagen-binding domain"/>
    <property type="match status" value="1"/>
</dbReference>
<dbReference type="EMBL" id="MKJU01000030">
    <property type="protein sequence ID" value="OHU88933.1"/>
    <property type="molecule type" value="Genomic_DNA"/>
</dbReference>
<feature type="signal peptide" evidence="5">
    <location>
        <begin position="1"/>
        <end position="24"/>
    </location>
</feature>
<dbReference type="InterPro" id="IPR007280">
    <property type="entry name" value="Peptidase_C_arc/bac"/>
</dbReference>
<dbReference type="GO" id="GO:0006508">
    <property type="term" value="P:proteolysis"/>
    <property type="evidence" value="ECO:0007669"/>
    <property type="project" value="UniProtKB-KW"/>
</dbReference>
<evidence type="ECO:0000256" key="2">
    <source>
        <dbReference type="ARBA" id="ARBA00022670"/>
    </source>
</evidence>
<evidence type="ECO:0000256" key="3">
    <source>
        <dbReference type="ARBA" id="ARBA00022801"/>
    </source>
</evidence>
<keyword evidence="8" id="KW-1185">Reference proteome</keyword>
<dbReference type="PANTHER" id="PTHR36175">
    <property type="entry name" value="CYANOPHYCINASE"/>
    <property type="match status" value="1"/>
</dbReference>
<dbReference type="Pfam" id="PF04151">
    <property type="entry name" value="PPC"/>
    <property type="match status" value="1"/>
</dbReference>
<comment type="similarity">
    <text evidence="1">Belongs to the peptidase S51 family.</text>
</comment>
<evidence type="ECO:0000256" key="5">
    <source>
        <dbReference type="SAM" id="SignalP"/>
    </source>
</evidence>
<dbReference type="Gene3D" id="2.60.120.380">
    <property type="match status" value="1"/>
</dbReference>
<evidence type="ECO:0000256" key="1">
    <source>
        <dbReference type="ARBA" id="ARBA00006534"/>
    </source>
</evidence>
<dbReference type="RefSeq" id="WP_070986846.1">
    <property type="nucleotide sequence ID" value="NZ_MKJU01000030.1"/>
</dbReference>
<gene>
    <name evidence="7" type="ORF">BET10_19165</name>
</gene>
<keyword evidence="2" id="KW-0645">Protease</keyword>
<keyword evidence="5" id="KW-0732">Signal</keyword>
<comment type="caution">
    <text evidence="7">The sequence shown here is derived from an EMBL/GenBank/DDBJ whole genome shotgun (WGS) entry which is preliminary data.</text>
</comment>
<dbReference type="AlphaFoldDB" id="A0A1S1MR86"/>
<feature type="domain" description="Peptidase C-terminal archaeal/bacterial" evidence="6">
    <location>
        <begin position="57"/>
        <end position="121"/>
    </location>
</feature>
<accession>A0A1S1MR86</accession>
<dbReference type="PANTHER" id="PTHR36175:SF1">
    <property type="entry name" value="CYANOPHYCINASE"/>
    <property type="match status" value="1"/>
</dbReference>
<keyword evidence="4" id="KW-0720">Serine protease</keyword>
<evidence type="ECO:0000313" key="7">
    <source>
        <dbReference type="EMBL" id="OHU88933.1"/>
    </source>
</evidence>
<dbReference type="InterPro" id="IPR029062">
    <property type="entry name" value="Class_I_gatase-like"/>
</dbReference>
<reference evidence="7 8" key="1">
    <citation type="submission" date="2016-09" db="EMBL/GenBank/DDBJ databases">
        <title>Pseudoalteromonas amylolytica sp. nov., isolated from the surface seawater.</title>
        <authorList>
            <person name="Wu Y.-H."/>
            <person name="Cheng H."/>
            <person name="Jin X.-B."/>
            <person name="Wang C.-S."/>
            <person name="Xu X.-W."/>
        </authorList>
    </citation>
    <scope>NUCLEOTIDE SEQUENCE [LARGE SCALE GENOMIC DNA]</scope>
    <source>
        <strain evidence="7 8">JW1</strain>
    </source>
</reference>
<protein>
    <submittedName>
        <fullName evidence="7">Cyanophycinase</fullName>
    </submittedName>
</protein>